<evidence type="ECO:0000256" key="1">
    <source>
        <dbReference type="SAM" id="MobiDB-lite"/>
    </source>
</evidence>
<accession>A0ABW0AMP2</accession>
<feature type="region of interest" description="Disordered" evidence="1">
    <location>
        <begin position="1"/>
        <end position="32"/>
    </location>
</feature>
<sequence>MTNDDSQEPVVVSRMAPGIDGPVTFHHGPVDRKSATQPFEVVRFTGAEESDILHAAGWWARQGAISPRWRTAASH</sequence>
<keyword evidence="3" id="KW-1185">Reference proteome</keyword>
<dbReference type="Proteomes" id="UP001596160">
    <property type="component" value="Unassembled WGS sequence"/>
</dbReference>
<dbReference type="EMBL" id="JBHSKP010000019">
    <property type="protein sequence ID" value="MFC5154998.1"/>
    <property type="molecule type" value="Genomic_DNA"/>
</dbReference>
<name>A0ABW0AMP2_9ACTN</name>
<dbReference type="RefSeq" id="WP_344474660.1">
    <property type="nucleotide sequence ID" value="NZ_BAAASB010000004.1"/>
</dbReference>
<gene>
    <name evidence="2" type="ORF">ACFPRH_25005</name>
</gene>
<reference evidence="3" key="1">
    <citation type="journal article" date="2019" name="Int. J. Syst. Evol. Microbiol.">
        <title>The Global Catalogue of Microorganisms (GCM) 10K type strain sequencing project: providing services to taxonomists for standard genome sequencing and annotation.</title>
        <authorList>
            <consortium name="The Broad Institute Genomics Platform"/>
            <consortium name="The Broad Institute Genome Sequencing Center for Infectious Disease"/>
            <person name="Wu L."/>
            <person name="Ma J."/>
        </authorList>
    </citation>
    <scope>NUCLEOTIDE SEQUENCE [LARGE SCALE GENOMIC DNA]</scope>
    <source>
        <strain evidence="3">PCU 266</strain>
    </source>
</reference>
<proteinExistence type="predicted"/>
<protein>
    <submittedName>
        <fullName evidence="2">Uncharacterized protein</fullName>
    </submittedName>
</protein>
<organism evidence="2 3">
    <name type="scientific">Streptomyces amakusaensis</name>
    <dbReference type="NCBI Taxonomy" id="67271"/>
    <lineage>
        <taxon>Bacteria</taxon>
        <taxon>Bacillati</taxon>
        <taxon>Actinomycetota</taxon>
        <taxon>Actinomycetes</taxon>
        <taxon>Kitasatosporales</taxon>
        <taxon>Streptomycetaceae</taxon>
        <taxon>Streptomyces</taxon>
    </lineage>
</organism>
<evidence type="ECO:0000313" key="2">
    <source>
        <dbReference type="EMBL" id="MFC5154998.1"/>
    </source>
</evidence>
<evidence type="ECO:0000313" key="3">
    <source>
        <dbReference type="Proteomes" id="UP001596160"/>
    </source>
</evidence>
<comment type="caution">
    <text evidence="2">The sequence shown here is derived from an EMBL/GenBank/DDBJ whole genome shotgun (WGS) entry which is preliminary data.</text>
</comment>